<gene>
    <name evidence="1" type="ORF">F8M41_008805</name>
</gene>
<protein>
    <submittedName>
        <fullName evidence="1">DUF1703-domain-containing protein</fullName>
    </submittedName>
</protein>
<dbReference type="OrthoDB" id="2409125at2759"/>
<dbReference type="AlphaFoldDB" id="A0A8H4A2C4"/>
<evidence type="ECO:0000313" key="2">
    <source>
        <dbReference type="Proteomes" id="UP000439903"/>
    </source>
</evidence>
<keyword evidence="2" id="KW-1185">Reference proteome</keyword>
<organism evidence="1 2">
    <name type="scientific">Gigaspora margarita</name>
    <dbReference type="NCBI Taxonomy" id="4874"/>
    <lineage>
        <taxon>Eukaryota</taxon>
        <taxon>Fungi</taxon>
        <taxon>Fungi incertae sedis</taxon>
        <taxon>Mucoromycota</taxon>
        <taxon>Glomeromycotina</taxon>
        <taxon>Glomeromycetes</taxon>
        <taxon>Diversisporales</taxon>
        <taxon>Gigasporaceae</taxon>
        <taxon>Gigaspora</taxon>
    </lineage>
</organism>
<dbReference type="EMBL" id="WTPW01001933">
    <property type="protein sequence ID" value="KAF0406857.1"/>
    <property type="molecule type" value="Genomic_DNA"/>
</dbReference>
<dbReference type="Proteomes" id="UP000439903">
    <property type="component" value="Unassembled WGS sequence"/>
</dbReference>
<accession>A0A8H4A2C4</accession>
<reference evidence="1 2" key="1">
    <citation type="journal article" date="2019" name="Environ. Microbiol.">
        <title>At the nexus of three kingdoms: the genome of the mycorrhizal fungus Gigaspora margarita provides insights into plant, endobacterial and fungal interactions.</title>
        <authorList>
            <person name="Venice F."/>
            <person name="Ghignone S."/>
            <person name="Salvioli di Fossalunga A."/>
            <person name="Amselem J."/>
            <person name="Novero M."/>
            <person name="Xianan X."/>
            <person name="Sedzielewska Toro K."/>
            <person name="Morin E."/>
            <person name="Lipzen A."/>
            <person name="Grigoriev I.V."/>
            <person name="Henrissat B."/>
            <person name="Martin F.M."/>
            <person name="Bonfante P."/>
        </authorList>
    </citation>
    <scope>NUCLEOTIDE SEQUENCE [LARGE SCALE GENOMIC DNA]</scope>
    <source>
        <strain evidence="1 2">BEG34</strain>
    </source>
</reference>
<comment type="caution">
    <text evidence="1">The sequence shown here is derived from an EMBL/GenBank/DDBJ whole genome shotgun (WGS) entry which is preliminary data.</text>
</comment>
<sequence length="90" mass="10183">MFCEQFPAFYMEIISCYDIGDSKRAGSYEGWYHTFILGALAMFHSDDYQVVSNRETGNGRPESALSRSTINTILASFLSLSVLNQKTIRN</sequence>
<proteinExistence type="predicted"/>
<name>A0A8H4A2C4_GIGMA</name>
<evidence type="ECO:0000313" key="1">
    <source>
        <dbReference type="EMBL" id="KAF0406857.1"/>
    </source>
</evidence>